<sequence>MGSFQIGVEGEGGCVLDYARISLASSRLETNMVRFICIFWVNTLLGGCAFP</sequence>
<evidence type="ECO:0000313" key="2">
    <source>
        <dbReference type="Proteomes" id="UP000238523"/>
    </source>
</evidence>
<evidence type="ECO:0000313" key="1">
    <source>
        <dbReference type="EMBL" id="AUW41298.1"/>
    </source>
</evidence>
<proteinExistence type="predicted"/>
<reference evidence="1 2" key="1">
    <citation type="submission" date="2017-11" db="EMBL/GenBank/DDBJ databases">
        <title>Complete genome of Rhizobium leguminosarum Norway, an ineffective micro-symbiont.</title>
        <authorList>
            <person name="Hoffrichter A."/>
            <person name="Liang J."/>
            <person name="Brachmann A."/>
            <person name="Marin M."/>
        </authorList>
    </citation>
    <scope>NUCLEOTIDE SEQUENCE [LARGE SCALE GENOMIC DNA]</scope>
    <source>
        <strain evidence="1 2">Norway</strain>
    </source>
</reference>
<accession>A0A2K9YZ76</accession>
<name>A0A2K9YZ76_RHILE</name>
<protein>
    <submittedName>
        <fullName evidence="1">Uncharacterized protein</fullName>
    </submittedName>
</protein>
<gene>
    <name evidence="1" type="ORF">CUJ84_Chr000897</name>
</gene>
<organism evidence="1 2">
    <name type="scientific">Rhizobium leguminosarum</name>
    <dbReference type="NCBI Taxonomy" id="384"/>
    <lineage>
        <taxon>Bacteria</taxon>
        <taxon>Pseudomonadati</taxon>
        <taxon>Pseudomonadota</taxon>
        <taxon>Alphaproteobacteria</taxon>
        <taxon>Hyphomicrobiales</taxon>
        <taxon>Rhizobiaceae</taxon>
        <taxon>Rhizobium/Agrobacterium group</taxon>
        <taxon>Rhizobium</taxon>
    </lineage>
</organism>
<dbReference type="EMBL" id="CP025012">
    <property type="protein sequence ID" value="AUW41298.1"/>
    <property type="molecule type" value="Genomic_DNA"/>
</dbReference>
<dbReference type="Proteomes" id="UP000238523">
    <property type="component" value="Chromosome"/>
</dbReference>
<dbReference type="AlphaFoldDB" id="A0A2K9YZ76"/>